<evidence type="ECO:0000256" key="1">
    <source>
        <dbReference type="ARBA" id="ARBA00023002"/>
    </source>
</evidence>
<keyword evidence="4" id="KW-1185">Reference proteome</keyword>
<dbReference type="Gene3D" id="3.40.30.120">
    <property type="match status" value="1"/>
</dbReference>
<protein>
    <submittedName>
        <fullName evidence="3">Bifunctional 3-(3-hydroxy-phenyl)propionate/3-hydroxycinnamic acid hydroxylase</fullName>
    </submittedName>
</protein>
<evidence type="ECO:0000259" key="2">
    <source>
        <dbReference type="Pfam" id="PF01494"/>
    </source>
</evidence>
<sequence length="544" mass="59206">MTKNPPHDVAVVGFGPIGQLLALLLGRRGHDVLVLERWPEPYPLPRAVHFDHEIGRIFQAAGVGEQVRALTDPVPDHYEWRNRQGEALVRIDWSGTGPSGWPTANFFSQPELEAVLAAEAAAVPGVTLHRGQELVGLRDIPGGEGDGHVELTARAADGTTFTHAARWVIGADGANSFVRRHMDTEETDLGFFFDWLIVDTLPHDRETVWSPMNWQLCDPARPTTVVSGGPGRRRWEFMRLPGETVEELNTPEAAWRLLAPWGRTPENTTLERHTVYTFQACWADRWRDGRLLLAGDAAHRMPPFAGQGMCSGVRDALNLAWKLDLVLRGASEAALLDSYTSERREHVQHAIGMSMALGRVICVLDEEEARERDARMTAGGADPARVLPPAPPPVLGDGVLQRGADGARRADVGHLTPQYRVRAGERTGLIDAFTGGGFVLLTDGPGPLAALDAADRAFLAGVGTAFVPLHPKGTTPDGGLPDGEYEDVDDAWLPHLRGHGHVAALIRPDFYLFGTATDAADLRDLVAQLRARLHHRAPSPALPA</sequence>
<dbReference type="PANTHER" id="PTHR43476">
    <property type="entry name" value="3-(3-HYDROXY-PHENYL)PROPIONATE/3-HYDROXYCINNAMIC ACID HYDROXYLASE"/>
    <property type="match status" value="1"/>
</dbReference>
<dbReference type="PRINTS" id="PR00420">
    <property type="entry name" value="RNGMNOXGNASE"/>
</dbReference>
<dbReference type="InterPro" id="IPR050631">
    <property type="entry name" value="PheA/TfdB_FAD_monoxygenase"/>
</dbReference>
<dbReference type="NCBIfam" id="NF004829">
    <property type="entry name" value="PRK06183.1-3"/>
    <property type="match status" value="1"/>
</dbReference>
<dbReference type="Proteomes" id="UP001183388">
    <property type="component" value="Unassembled WGS sequence"/>
</dbReference>
<dbReference type="Gene3D" id="3.50.50.60">
    <property type="entry name" value="FAD/NAD(P)-binding domain"/>
    <property type="match status" value="1"/>
</dbReference>
<accession>A0ABU2L7D9</accession>
<dbReference type="EMBL" id="JAVREN010000012">
    <property type="protein sequence ID" value="MDT0307494.1"/>
    <property type="molecule type" value="Genomic_DNA"/>
</dbReference>
<evidence type="ECO:0000313" key="4">
    <source>
        <dbReference type="Proteomes" id="UP001183388"/>
    </source>
</evidence>
<dbReference type="Pfam" id="PF01494">
    <property type="entry name" value="FAD_binding_3"/>
    <property type="match status" value="1"/>
</dbReference>
<reference evidence="4" key="1">
    <citation type="submission" date="2023-07" db="EMBL/GenBank/DDBJ databases">
        <title>30 novel species of actinomycetes from the DSMZ collection.</title>
        <authorList>
            <person name="Nouioui I."/>
        </authorList>
    </citation>
    <scope>NUCLEOTIDE SEQUENCE [LARGE SCALE GENOMIC DNA]</scope>
    <source>
        <strain evidence="4">DSM 44917</strain>
    </source>
</reference>
<dbReference type="SUPFAM" id="SSF51905">
    <property type="entry name" value="FAD/NAD(P)-binding domain"/>
    <property type="match status" value="1"/>
</dbReference>
<dbReference type="InterPro" id="IPR002938">
    <property type="entry name" value="FAD-bd"/>
</dbReference>
<keyword evidence="1" id="KW-0560">Oxidoreductase</keyword>
<dbReference type="Gene3D" id="3.30.9.10">
    <property type="entry name" value="D-Amino Acid Oxidase, subunit A, domain 2"/>
    <property type="match status" value="1"/>
</dbReference>
<name>A0ABU2L7D9_9ACTN</name>
<evidence type="ECO:0000313" key="3">
    <source>
        <dbReference type="EMBL" id="MDT0307494.1"/>
    </source>
</evidence>
<dbReference type="RefSeq" id="WP_311630442.1">
    <property type="nucleotide sequence ID" value="NZ_JAVREN010000012.1"/>
</dbReference>
<dbReference type="InterPro" id="IPR036188">
    <property type="entry name" value="FAD/NAD-bd_sf"/>
</dbReference>
<gene>
    <name evidence="3" type="ORF">RM780_11030</name>
</gene>
<comment type="caution">
    <text evidence="3">The sequence shown here is derived from an EMBL/GenBank/DDBJ whole genome shotgun (WGS) entry which is preliminary data.</text>
</comment>
<feature type="domain" description="FAD-binding" evidence="2">
    <location>
        <begin position="8"/>
        <end position="351"/>
    </location>
</feature>
<dbReference type="PANTHER" id="PTHR43476:SF3">
    <property type="entry name" value="FAD-BINDING MONOOXYGENASE"/>
    <property type="match status" value="1"/>
</dbReference>
<proteinExistence type="predicted"/>
<organism evidence="3 4">
    <name type="scientific">Streptomyces boetiae</name>
    <dbReference type="NCBI Taxonomy" id="3075541"/>
    <lineage>
        <taxon>Bacteria</taxon>
        <taxon>Bacillati</taxon>
        <taxon>Actinomycetota</taxon>
        <taxon>Actinomycetes</taxon>
        <taxon>Kitasatosporales</taxon>
        <taxon>Streptomycetaceae</taxon>
        <taxon>Streptomyces</taxon>
    </lineage>
</organism>